<organism evidence="1 2">
    <name type="scientific">Adiantum capillus-veneris</name>
    <name type="common">Maidenhair fern</name>
    <dbReference type="NCBI Taxonomy" id="13818"/>
    <lineage>
        <taxon>Eukaryota</taxon>
        <taxon>Viridiplantae</taxon>
        <taxon>Streptophyta</taxon>
        <taxon>Embryophyta</taxon>
        <taxon>Tracheophyta</taxon>
        <taxon>Polypodiopsida</taxon>
        <taxon>Polypodiidae</taxon>
        <taxon>Polypodiales</taxon>
        <taxon>Pteridineae</taxon>
        <taxon>Pteridaceae</taxon>
        <taxon>Vittarioideae</taxon>
        <taxon>Adiantum</taxon>
    </lineage>
</organism>
<gene>
    <name evidence="1" type="ORF">GOP47_0009255</name>
</gene>
<reference evidence="1" key="1">
    <citation type="submission" date="2021-01" db="EMBL/GenBank/DDBJ databases">
        <title>Adiantum capillus-veneris genome.</title>
        <authorList>
            <person name="Fang Y."/>
            <person name="Liao Q."/>
        </authorList>
    </citation>
    <scope>NUCLEOTIDE SEQUENCE</scope>
    <source>
        <strain evidence="1">H3</strain>
        <tissue evidence="1">Leaf</tissue>
    </source>
</reference>
<sequence>MASTYAPPNVDGELDHEESQRILREESLRYGAQDLSLFFVEAVEREGLEGEPMKLEDVRKCCPSFFVKDILFRRSGRAKATTPLKISYL</sequence>
<evidence type="ECO:0000313" key="2">
    <source>
        <dbReference type="Proteomes" id="UP000886520"/>
    </source>
</evidence>
<accession>A0A9D4UWJ6</accession>
<dbReference type="Proteomes" id="UP000886520">
    <property type="component" value="Chromosome 9"/>
</dbReference>
<dbReference type="EMBL" id="JABFUD020000009">
    <property type="protein sequence ID" value="KAI5075179.1"/>
    <property type="molecule type" value="Genomic_DNA"/>
</dbReference>
<name>A0A9D4UWJ6_ADICA</name>
<keyword evidence="2" id="KW-1185">Reference proteome</keyword>
<protein>
    <submittedName>
        <fullName evidence="1">Uncharacterized protein</fullName>
    </submittedName>
</protein>
<evidence type="ECO:0000313" key="1">
    <source>
        <dbReference type="EMBL" id="KAI5075179.1"/>
    </source>
</evidence>
<dbReference type="AlphaFoldDB" id="A0A9D4UWJ6"/>
<comment type="caution">
    <text evidence="1">The sequence shown here is derived from an EMBL/GenBank/DDBJ whole genome shotgun (WGS) entry which is preliminary data.</text>
</comment>
<proteinExistence type="predicted"/>